<gene>
    <name evidence="3" type="primary">c1galt1a_2</name>
    <name evidence="3" type="ORF">g.60811</name>
</gene>
<keyword evidence="2" id="KW-0472">Membrane</keyword>
<keyword evidence="2" id="KW-1133">Transmembrane helix</keyword>
<organism evidence="3">
    <name type="scientific">Anthurium amnicola</name>
    <dbReference type="NCBI Taxonomy" id="1678845"/>
    <lineage>
        <taxon>Eukaryota</taxon>
        <taxon>Viridiplantae</taxon>
        <taxon>Streptophyta</taxon>
        <taxon>Embryophyta</taxon>
        <taxon>Tracheophyta</taxon>
        <taxon>Spermatophyta</taxon>
        <taxon>Magnoliopsida</taxon>
        <taxon>Liliopsida</taxon>
        <taxon>Araceae</taxon>
        <taxon>Pothoideae</taxon>
        <taxon>Potheae</taxon>
        <taxon>Anthurium</taxon>
    </lineage>
</organism>
<feature type="region of interest" description="Disordered" evidence="1">
    <location>
        <begin position="1"/>
        <end position="22"/>
    </location>
</feature>
<protein>
    <submittedName>
        <fullName evidence="3">Glycoprotein-N-acetylgalactosamine 3-beta-galactosyltransferase 1-A</fullName>
    </submittedName>
</protein>
<dbReference type="FunFam" id="3.90.550.50:FF:000006">
    <property type="entry name" value="Fringe-related protein-like"/>
    <property type="match status" value="1"/>
</dbReference>
<dbReference type="GO" id="GO:0016757">
    <property type="term" value="F:glycosyltransferase activity"/>
    <property type="evidence" value="ECO:0007669"/>
    <property type="project" value="UniProtKB-KW"/>
</dbReference>
<evidence type="ECO:0000313" key="3">
    <source>
        <dbReference type="EMBL" id="JAT61302.1"/>
    </source>
</evidence>
<feature type="compositionally biased region" description="Polar residues" evidence="1">
    <location>
        <begin position="122"/>
        <end position="131"/>
    </location>
</feature>
<keyword evidence="3" id="KW-0328">Glycosyltransferase</keyword>
<feature type="region of interest" description="Disordered" evidence="1">
    <location>
        <begin position="116"/>
        <end position="157"/>
    </location>
</feature>
<dbReference type="InterPro" id="IPR006740">
    <property type="entry name" value="DUF604"/>
</dbReference>
<feature type="transmembrane region" description="Helical" evidence="2">
    <location>
        <begin position="75"/>
        <end position="95"/>
    </location>
</feature>
<accession>A0A1D1Z397</accession>
<proteinExistence type="predicted"/>
<evidence type="ECO:0000256" key="2">
    <source>
        <dbReference type="SAM" id="Phobius"/>
    </source>
</evidence>
<reference evidence="3" key="1">
    <citation type="submission" date="2015-07" db="EMBL/GenBank/DDBJ databases">
        <title>Transcriptome Assembly of Anthurium amnicola.</title>
        <authorList>
            <person name="Suzuki J."/>
        </authorList>
    </citation>
    <scope>NUCLEOTIDE SEQUENCE</scope>
</reference>
<feature type="non-terminal residue" evidence="3">
    <location>
        <position position="386"/>
    </location>
</feature>
<feature type="compositionally biased region" description="Pro residues" evidence="1">
    <location>
        <begin position="147"/>
        <end position="157"/>
    </location>
</feature>
<keyword evidence="2" id="KW-0812">Transmembrane</keyword>
<dbReference type="PANTHER" id="PTHR10811">
    <property type="entry name" value="FRINGE-RELATED"/>
    <property type="match status" value="1"/>
</dbReference>
<dbReference type="AlphaFoldDB" id="A0A1D1Z397"/>
<dbReference type="Gene3D" id="3.90.550.50">
    <property type="match status" value="1"/>
</dbReference>
<sequence length="386" mass="42690">MKPGGGIGAAPPAHHHRKDPDDYKKSIALGGRRLIWDLLTGRTCPASGGTVGALGFPLSSPRQGTPPGRAFLKRVMLCVAVLFSAAYIVYFLWAFPSYCHHYYPHRHLQAREENPTGPVLHTVTNGSSLQPTPLLGGDDNATTTPGPSRPLPRDPPPAATSLRHVVFGIAASASLWKQRKEYIKLWWRPREMHGYVWLDKKVETPRREQALLPRLRISANTARFPYTHKGGHRSAIRISRIVSETVRLGDLPGEARWFVMGDDDTVFVSDNLLRVLSKYDHRQPYYIGGVSESHLQNIYFSYTMAYGGGGFAVSRPLAEALAGMQDRCITRYPALYGSDDRMQACMAELGVPLTREAGFHQYDVYGSLFGLLAAHPGAPLVSLHPL</sequence>
<keyword evidence="3" id="KW-0808">Transferase</keyword>
<name>A0A1D1Z397_9ARAE</name>
<evidence type="ECO:0000256" key="1">
    <source>
        <dbReference type="SAM" id="MobiDB-lite"/>
    </source>
</evidence>
<dbReference type="Pfam" id="PF04646">
    <property type="entry name" value="DUF604"/>
    <property type="match status" value="1"/>
</dbReference>
<dbReference type="EMBL" id="GDJX01006634">
    <property type="protein sequence ID" value="JAT61302.1"/>
    <property type="molecule type" value="Transcribed_RNA"/>
</dbReference>